<evidence type="ECO:0000256" key="3">
    <source>
        <dbReference type="ARBA" id="ARBA00022553"/>
    </source>
</evidence>
<evidence type="ECO:0000256" key="4">
    <source>
        <dbReference type="ARBA" id="ARBA00022679"/>
    </source>
</evidence>
<dbReference type="InterPro" id="IPR036890">
    <property type="entry name" value="HATPase_C_sf"/>
</dbReference>
<dbReference type="Gene3D" id="3.30.565.10">
    <property type="entry name" value="Histidine kinase-like ATPase, C-terminal domain"/>
    <property type="match status" value="1"/>
</dbReference>
<dbReference type="Pfam" id="PF00072">
    <property type="entry name" value="Response_reg"/>
    <property type="match status" value="1"/>
</dbReference>
<sequence length="354" mass="39707">MFPQKRILVVDDDRQNVELLKNMLESLGHVAEVAYSGIEAIGKLDQNIDLVLLDVMMPVSDGFEIAGRIRSNPEFGDLPIIMVTILDSKQDRLRAVESGANDFISKPIDMLELRVRVTSLLKMKNAQDRIKSSLREKEILLREIHHRVKNNLAIVSSLLSLQSRYTTDEFHRGMFKDAQNRIRSMALAHEKLYLADNLAALKMNEYIDGLVDHLLVSFKTLGKPIRLVKNLEEVYLGLETVVPVGIILTELLSNCFKHAFPDDRRGEIAITLLAKPENTFELIVADNGVGIRKNIDLSNPDSFGLNLVKTFAQQIGGKIDVNSIQGTKFSLEFKNGKAKHRVGGPYESVTNTDC</sequence>
<evidence type="ECO:0000256" key="5">
    <source>
        <dbReference type="ARBA" id="ARBA00022741"/>
    </source>
</evidence>
<dbReference type="PANTHER" id="PTHR41523">
    <property type="entry name" value="TWO-COMPONENT SYSTEM SENSOR PROTEIN"/>
    <property type="match status" value="1"/>
</dbReference>
<evidence type="ECO:0000256" key="8">
    <source>
        <dbReference type="PROSITE-ProRule" id="PRU00169"/>
    </source>
</evidence>
<keyword evidence="7" id="KW-0067">ATP-binding</keyword>
<dbReference type="GO" id="GO:0004673">
    <property type="term" value="F:protein histidine kinase activity"/>
    <property type="evidence" value="ECO:0007669"/>
    <property type="project" value="UniProtKB-EC"/>
</dbReference>
<dbReference type="InterPro" id="IPR003594">
    <property type="entry name" value="HATPase_dom"/>
</dbReference>
<feature type="domain" description="Histidine kinase" evidence="9">
    <location>
        <begin position="143"/>
        <end position="337"/>
    </location>
</feature>
<dbReference type="PROSITE" id="PS50110">
    <property type="entry name" value="RESPONSE_REGULATORY"/>
    <property type="match status" value="1"/>
</dbReference>
<keyword evidence="4" id="KW-0808">Transferase</keyword>
<dbReference type="PROSITE" id="PS50109">
    <property type="entry name" value="HIS_KIN"/>
    <property type="match status" value="1"/>
</dbReference>
<protein>
    <recommendedName>
        <fullName evidence="2">histidine kinase</fullName>
        <ecNumber evidence="2">2.7.13.3</ecNumber>
    </recommendedName>
</protein>
<dbReference type="SUPFAM" id="SSF55874">
    <property type="entry name" value="ATPase domain of HSP90 chaperone/DNA topoisomerase II/histidine kinase"/>
    <property type="match status" value="1"/>
</dbReference>
<evidence type="ECO:0000256" key="6">
    <source>
        <dbReference type="ARBA" id="ARBA00022777"/>
    </source>
</evidence>
<dbReference type="InterPro" id="IPR001789">
    <property type="entry name" value="Sig_transdc_resp-reg_receiver"/>
</dbReference>
<evidence type="ECO:0000256" key="1">
    <source>
        <dbReference type="ARBA" id="ARBA00000085"/>
    </source>
</evidence>
<dbReference type="PANTHER" id="PTHR41523:SF8">
    <property type="entry name" value="ETHYLENE RESPONSE SENSOR PROTEIN"/>
    <property type="match status" value="1"/>
</dbReference>
<evidence type="ECO:0000313" key="12">
    <source>
        <dbReference type="Proteomes" id="UP000807825"/>
    </source>
</evidence>
<evidence type="ECO:0000256" key="7">
    <source>
        <dbReference type="ARBA" id="ARBA00022840"/>
    </source>
</evidence>
<dbReference type="Proteomes" id="UP000807825">
    <property type="component" value="Unassembled WGS sequence"/>
</dbReference>
<keyword evidence="5" id="KW-0547">Nucleotide-binding</keyword>
<dbReference type="InterPro" id="IPR011495">
    <property type="entry name" value="Sig_transdc_His_kin_sub2_dim/P"/>
</dbReference>
<feature type="domain" description="Response regulatory" evidence="10">
    <location>
        <begin position="6"/>
        <end position="121"/>
    </location>
</feature>
<evidence type="ECO:0000259" key="10">
    <source>
        <dbReference type="PROSITE" id="PS50110"/>
    </source>
</evidence>
<dbReference type="SUPFAM" id="SSF52172">
    <property type="entry name" value="CheY-like"/>
    <property type="match status" value="1"/>
</dbReference>
<dbReference type="EMBL" id="JACRDE010000235">
    <property type="protein sequence ID" value="MBI5249578.1"/>
    <property type="molecule type" value="Genomic_DNA"/>
</dbReference>
<dbReference type="Gene3D" id="3.30.450.20">
    <property type="entry name" value="PAS domain"/>
    <property type="match status" value="1"/>
</dbReference>
<dbReference type="GO" id="GO:0000160">
    <property type="term" value="P:phosphorelay signal transduction system"/>
    <property type="evidence" value="ECO:0007669"/>
    <property type="project" value="InterPro"/>
</dbReference>
<organism evidence="11 12">
    <name type="scientific">Desulfomonile tiedjei</name>
    <dbReference type="NCBI Taxonomy" id="2358"/>
    <lineage>
        <taxon>Bacteria</taxon>
        <taxon>Pseudomonadati</taxon>
        <taxon>Thermodesulfobacteriota</taxon>
        <taxon>Desulfomonilia</taxon>
        <taxon>Desulfomonilales</taxon>
        <taxon>Desulfomonilaceae</taxon>
        <taxon>Desulfomonile</taxon>
    </lineage>
</organism>
<name>A0A9D6V0C4_9BACT</name>
<dbReference type="InterPro" id="IPR011006">
    <property type="entry name" value="CheY-like_superfamily"/>
</dbReference>
<dbReference type="GO" id="GO:0005524">
    <property type="term" value="F:ATP binding"/>
    <property type="evidence" value="ECO:0007669"/>
    <property type="project" value="UniProtKB-KW"/>
</dbReference>
<evidence type="ECO:0000256" key="2">
    <source>
        <dbReference type="ARBA" id="ARBA00012438"/>
    </source>
</evidence>
<comment type="caution">
    <text evidence="11">The sequence shown here is derived from an EMBL/GenBank/DDBJ whole genome shotgun (WGS) entry which is preliminary data.</text>
</comment>
<reference evidence="11" key="1">
    <citation type="submission" date="2020-07" db="EMBL/GenBank/DDBJ databases">
        <title>Huge and variable diversity of episymbiotic CPR bacteria and DPANN archaea in groundwater ecosystems.</title>
        <authorList>
            <person name="He C.Y."/>
            <person name="Keren R."/>
            <person name="Whittaker M."/>
            <person name="Farag I.F."/>
            <person name="Doudna J."/>
            <person name="Cate J.H.D."/>
            <person name="Banfield J.F."/>
        </authorList>
    </citation>
    <scope>NUCLEOTIDE SEQUENCE</scope>
    <source>
        <strain evidence="11">NC_groundwater_1664_Pr3_B-0.1um_52_9</strain>
    </source>
</reference>
<dbReference type="SMART" id="SM00387">
    <property type="entry name" value="HATPase_c"/>
    <property type="match status" value="1"/>
</dbReference>
<feature type="modified residue" description="4-aspartylphosphate" evidence="8">
    <location>
        <position position="54"/>
    </location>
</feature>
<evidence type="ECO:0000313" key="11">
    <source>
        <dbReference type="EMBL" id="MBI5249578.1"/>
    </source>
</evidence>
<proteinExistence type="predicted"/>
<keyword evidence="6" id="KW-0418">Kinase</keyword>
<dbReference type="AlphaFoldDB" id="A0A9D6V0C4"/>
<dbReference type="Pfam" id="PF02518">
    <property type="entry name" value="HATPase_c"/>
    <property type="match status" value="1"/>
</dbReference>
<gene>
    <name evidence="11" type="ORF">HY912_08790</name>
</gene>
<dbReference type="InterPro" id="IPR005467">
    <property type="entry name" value="His_kinase_dom"/>
</dbReference>
<dbReference type="EC" id="2.7.13.3" evidence="2"/>
<dbReference type="SMART" id="SM00448">
    <property type="entry name" value="REC"/>
    <property type="match status" value="1"/>
</dbReference>
<accession>A0A9D6V0C4</accession>
<dbReference type="Pfam" id="PF07568">
    <property type="entry name" value="HisKA_2"/>
    <property type="match status" value="1"/>
</dbReference>
<dbReference type="Gene3D" id="3.40.50.2300">
    <property type="match status" value="1"/>
</dbReference>
<comment type="catalytic activity">
    <reaction evidence="1">
        <text>ATP + protein L-histidine = ADP + protein N-phospho-L-histidine.</text>
        <dbReference type="EC" id="2.7.13.3"/>
    </reaction>
</comment>
<keyword evidence="3 8" id="KW-0597">Phosphoprotein</keyword>
<evidence type="ECO:0000259" key="9">
    <source>
        <dbReference type="PROSITE" id="PS50109"/>
    </source>
</evidence>